<reference evidence="2" key="2">
    <citation type="journal article" date="2023" name="Microbiol Resour">
        <title>Decontamination and Annotation of the Draft Genome Sequence of the Oomycete Lagenidium giganteum ARSEF 373.</title>
        <authorList>
            <person name="Morgan W.R."/>
            <person name="Tartar A."/>
        </authorList>
    </citation>
    <scope>NUCLEOTIDE SEQUENCE</scope>
    <source>
        <strain evidence="2">ARSEF 373</strain>
    </source>
</reference>
<feature type="transmembrane region" description="Helical" evidence="1">
    <location>
        <begin position="14"/>
        <end position="37"/>
    </location>
</feature>
<comment type="caution">
    <text evidence="2">The sequence shown here is derived from an EMBL/GenBank/DDBJ whole genome shotgun (WGS) entry which is preliminary data.</text>
</comment>
<organism evidence="2 3">
    <name type="scientific">Lagenidium giganteum</name>
    <dbReference type="NCBI Taxonomy" id="4803"/>
    <lineage>
        <taxon>Eukaryota</taxon>
        <taxon>Sar</taxon>
        <taxon>Stramenopiles</taxon>
        <taxon>Oomycota</taxon>
        <taxon>Peronosporomycetes</taxon>
        <taxon>Pythiales</taxon>
        <taxon>Pythiaceae</taxon>
    </lineage>
</organism>
<evidence type="ECO:0000313" key="2">
    <source>
        <dbReference type="EMBL" id="DAZ95446.1"/>
    </source>
</evidence>
<keyword evidence="3" id="KW-1185">Reference proteome</keyword>
<dbReference type="Proteomes" id="UP001146120">
    <property type="component" value="Unassembled WGS sequence"/>
</dbReference>
<accession>A0AAV2YMS3</accession>
<dbReference type="EMBL" id="DAKRPA010000204">
    <property type="protein sequence ID" value="DAZ95446.1"/>
    <property type="molecule type" value="Genomic_DNA"/>
</dbReference>
<evidence type="ECO:0000313" key="3">
    <source>
        <dbReference type="Proteomes" id="UP001146120"/>
    </source>
</evidence>
<feature type="transmembrane region" description="Helical" evidence="1">
    <location>
        <begin position="49"/>
        <end position="74"/>
    </location>
</feature>
<dbReference type="AlphaFoldDB" id="A0AAV2YMS3"/>
<name>A0AAV2YMS3_9STRA</name>
<sequence length="121" mass="14220">MQVFSSSYLIGRVWINYLYVAVLLCNCMSTWTVAHFFRSNESPALDRVMCLVIDVLLDACMCIVSPSLLFAPYYRAYDANIFLFDLQLLFDDVWFVNLIRETRKCFVQCAPMIFEKRMFHA</sequence>
<protein>
    <submittedName>
        <fullName evidence="2">Uncharacterized protein</fullName>
    </submittedName>
</protein>
<keyword evidence="1" id="KW-0472">Membrane</keyword>
<evidence type="ECO:0000256" key="1">
    <source>
        <dbReference type="SAM" id="Phobius"/>
    </source>
</evidence>
<keyword evidence="1" id="KW-1133">Transmembrane helix</keyword>
<gene>
    <name evidence="2" type="ORF">N0F65_013015</name>
</gene>
<proteinExistence type="predicted"/>
<keyword evidence="1" id="KW-0812">Transmembrane</keyword>
<reference evidence="2" key="1">
    <citation type="submission" date="2022-11" db="EMBL/GenBank/DDBJ databases">
        <authorList>
            <person name="Morgan W.R."/>
            <person name="Tartar A."/>
        </authorList>
    </citation>
    <scope>NUCLEOTIDE SEQUENCE</scope>
    <source>
        <strain evidence="2">ARSEF 373</strain>
    </source>
</reference>